<sequence length="56" mass="5638">MSVPDKALDEFALRQFTDGDYAGDACGDGARGSHGARESTSASASASRTSSATPPC</sequence>
<proteinExistence type="predicted"/>
<reference evidence="3" key="1">
    <citation type="journal article" date="2013" name="Proc. Natl. Acad. Sci. U.S.A.">
        <title>Genome structure and metabolic features in the red seaweed Chondrus crispus shed light on evolution of the Archaeplastida.</title>
        <authorList>
            <person name="Collen J."/>
            <person name="Porcel B."/>
            <person name="Carre W."/>
            <person name="Ball S.G."/>
            <person name="Chaparro C."/>
            <person name="Tonon T."/>
            <person name="Barbeyron T."/>
            <person name="Michel G."/>
            <person name="Noel B."/>
            <person name="Valentin K."/>
            <person name="Elias M."/>
            <person name="Artiguenave F."/>
            <person name="Arun A."/>
            <person name="Aury J.M."/>
            <person name="Barbosa-Neto J.F."/>
            <person name="Bothwell J.H."/>
            <person name="Bouget F.Y."/>
            <person name="Brillet L."/>
            <person name="Cabello-Hurtado F."/>
            <person name="Capella-Gutierrez S."/>
            <person name="Charrier B."/>
            <person name="Cladiere L."/>
            <person name="Cock J.M."/>
            <person name="Coelho S.M."/>
            <person name="Colleoni C."/>
            <person name="Czjzek M."/>
            <person name="Da Silva C."/>
            <person name="Delage L."/>
            <person name="Denoeud F."/>
            <person name="Deschamps P."/>
            <person name="Dittami S.M."/>
            <person name="Gabaldon T."/>
            <person name="Gachon C.M."/>
            <person name="Groisillier A."/>
            <person name="Herve C."/>
            <person name="Jabbari K."/>
            <person name="Katinka M."/>
            <person name="Kloareg B."/>
            <person name="Kowalczyk N."/>
            <person name="Labadie K."/>
            <person name="Leblanc C."/>
            <person name="Lopez P.J."/>
            <person name="McLachlan D.H."/>
            <person name="Meslet-Cladiere L."/>
            <person name="Moustafa A."/>
            <person name="Nehr Z."/>
            <person name="Nyvall Collen P."/>
            <person name="Panaud O."/>
            <person name="Partensky F."/>
            <person name="Poulain J."/>
            <person name="Rensing S.A."/>
            <person name="Rousvoal S."/>
            <person name="Samson G."/>
            <person name="Symeonidi A."/>
            <person name="Weissenbach J."/>
            <person name="Zambounis A."/>
            <person name="Wincker P."/>
            <person name="Boyen C."/>
        </authorList>
    </citation>
    <scope>NUCLEOTIDE SEQUENCE [LARGE SCALE GENOMIC DNA]</scope>
    <source>
        <strain evidence="3">cv. Stackhouse</strain>
    </source>
</reference>
<feature type="compositionally biased region" description="Low complexity" evidence="1">
    <location>
        <begin position="38"/>
        <end position="56"/>
    </location>
</feature>
<dbReference type="GeneID" id="17321230"/>
<feature type="compositionally biased region" description="Low complexity" evidence="1">
    <location>
        <begin position="19"/>
        <end position="28"/>
    </location>
</feature>
<evidence type="ECO:0000313" key="3">
    <source>
        <dbReference type="Proteomes" id="UP000012073"/>
    </source>
</evidence>
<dbReference type="EMBL" id="HG001654">
    <property type="protein sequence ID" value="CDF33696.1"/>
    <property type="molecule type" value="Genomic_DNA"/>
</dbReference>
<name>R7Q8I3_CHOCR</name>
<accession>R7Q8I3</accession>
<feature type="region of interest" description="Disordered" evidence="1">
    <location>
        <begin position="19"/>
        <end position="56"/>
    </location>
</feature>
<protein>
    <submittedName>
        <fullName evidence="2">Uncharacterized protein</fullName>
    </submittedName>
</protein>
<organism evidence="2 3">
    <name type="scientific">Chondrus crispus</name>
    <name type="common">Carrageen Irish moss</name>
    <name type="synonym">Polymorpha crispa</name>
    <dbReference type="NCBI Taxonomy" id="2769"/>
    <lineage>
        <taxon>Eukaryota</taxon>
        <taxon>Rhodophyta</taxon>
        <taxon>Florideophyceae</taxon>
        <taxon>Rhodymeniophycidae</taxon>
        <taxon>Gigartinales</taxon>
        <taxon>Gigartinaceae</taxon>
        <taxon>Chondrus</taxon>
    </lineage>
</organism>
<dbReference type="AlphaFoldDB" id="R7Q8I3"/>
<keyword evidence="3" id="KW-1185">Reference proteome</keyword>
<dbReference type="RefSeq" id="XP_005713515.1">
    <property type="nucleotide sequence ID" value="XM_005713458.1"/>
</dbReference>
<evidence type="ECO:0000256" key="1">
    <source>
        <dbReference type="SAM" id="MobiDB-lite"/>
    </source>
</evidence>
<evidence type="ECO:0000313" key="2">
    <source>
        <dbReference type="EMBL" id="CDF33696.1"/>
    </source>
</evidence>
<dbReference type="Gramene" id="CDF33696">
    <property type="protein sequence ID" value="CDF33696"/>
    <property type="gene ID" value="CHC_T00002394001"/>
</dbReference>
<gene>
    <name evidence="2" type="ORF">CHC_T00002394001</name>
</gene>
<dbReference type="KEGG" id="ccp:CHC_T00002394001"/>
<dbReference type="Proteomes" id="UP000012073">
    <property type="component" value="Unassembled WGS sequence"/>
</dbReference>